<dbReference type="AlphaFoldDB" id="A4JPC0"/>
<feature type="region of interest" description="Disordered" evidence="1">
    <location>
        <begin position="1"/>
        <end position="29"/>
    </location>
</feature>
<dbReference type="Proteomes" id="UP000002287">
    <property type="component" value="Chromosome 2"/>
</dbReference>
<feature type="compositionally biased region" description="Basic residues" evidence="1">
    <location>
        <begin position="16"/>
        <end position="27"/>
    </location>
</feature>
<protein>
    <submittedName>
        <fullName evidence="2">Uncharacterized protein</fullName>
    </submittedName>
</protein>
<name>A4JPC0_BURVG</name>
<reference evidence="3" key="1">
    <citation type="submission" date="2007-03" db="EMBL/GenBank/DDBJ databases">
        <title>Complete sequence of chromosome 2 of Burkholderia vietnamiensis G4.</title>
        <authorList>
            <consortium name="US DOE Joint Genome Institute"/>
            <person name="Copeland A."/>
            <person name="Lucas S."/>
            <person name="Lapidus A."/>
            <person name="Barry K."/>
            <person name="Detter J.C."/>
            <person name="Glavina del Rio T."/>
            <person name="Hammon N."/>
            <person name="Israni S."/>
            <person name="Dalin E."/>
            <person name="Tice H."/>
            <person name="Pitluck S."/>
            <person name="Chain P."/>
            <person name="Malfatti S."/>
            <person name="Shin M."/>
            <person name="Vergez L."/>
            <person name="Schmutz J."/>
            <person name="Larimer F."/>
            <person name="Land M."/>
            <person name="Hauser L."/>
            <person name="Kyrpides N."/>
            <person name="Tiedje J."/>
            <person name="Richardson P."/>
        </authorList>
    </citation>
    <scope>NUCLEOTIDE SEQUENCE [LARGE SCALE GENOMIC DNA]</scope>
    <source>
        <strain evidence="3">G4 / LMG 22486</strain>
    </source>
</reference>
<accession>A4JPC0</accession>
<proteinExistence type="predicted"/>
<dbReference type="EMBL" id="CP000615">
    <property type="protein sequence ID" value="ABO58123.1"/>
    <property type="molecule type" value="Genomic_DNA"/>
</dbReference>
<dbReference type="KEGG" id="bvi:Bcep1808_5172"/>
<sequence>MPGHGRLVSASEPHVKRGLSRQFHRGQHSSNPAGFVRCVHFPTNPAEMAFLALRFSPIIGPATNSRHISPCSPARIRDASFDHLRRT</sequence>
<dbReference type="HOGENOM" id="CLU_2477476_0_0_4"/>
<evidence type="ECO:0000256" key="1">
    <source>
        <dbReference type="SAM" id="MobiDB-lite"/>
    </source>
</evidence>
<organism evidence="2 3">
    <name type="scientific">Burkholderia vietnamiensis (strain G4 / LMG 22486)</name>
    <name type="common">Burkholderia cepacia (strain R1808)</name>
    <dbReference type="NCBI Taxonomy" id="269482"/>
    <lineage>
        <taxon>Bacteria</taxon>
        <taxon>Pseudomonadati</taxon>
        <taxon>Pseudomonadota</taxon>
        <taxon>Betaproteobacteria</taxon>
        <taxon>Burkholderiales</taxon>
        <taxon>Burkholderiaceae</taxon>
        <taxon>Burkholderia</taxon>
        <taxon>Burkholderia cepacia complex</taxon>
    </lineage>
</organism>
<gene>
    <name evidence="2" type="ordered locus">Bcep1808_5172</name>
</gene>
<evidence type="ECO:0000313" key="2">
    <source>
        <dbReference type="EMBL" id="ABO58123.1"/>
    </source>
</evidence>
<evidence type="ECO:0000313" key="3">
    <source>
        <dbReference type="Proteomes" id="UP000002287"/>
    </source>
</evidence>